<dbReference type="STRING" id="56646.A0A2L2SX70"/>
<name>A0A2L2SX70_9HYPO</name>
<reference evidence="3" key="1">
    <citation type="submission" date="2014-10" db="EMBL/GenBank/DDBJ databases">
        <authorList>
            <person name="King R."/>
        </authorList>
    </citation>
    <scope>NUCLEOTIDE SEQUENCE [LARGE SCALE GENOMIC DNA]</scope>
    <source>
        <strain evidence="3">A3/5</strain>
    </source>
</reference>
<organism evidence="2 3">
    <name type="scientific">Fusarium venenatum</name>
    <dbReference type="NCBI Taxonomy" id="56646"/>
    <lineage>
        <taxon>Eukaryota</taxon>
        <taxon>Fungi</taxon>
        <taxon>Dikarya</taxon>
        <taxon>Ascomycota</taxon>
        <taxon>Pezizomycotina</taxon>
        <taxon>Sordariomycetes</taxon>
        <taxon>Hypocreomycetidae</taxon>
        <taxon>Hypocreales</taxon>
        <taxon>Nectriaceae</taxon>
        <taxon>Fusarium</taxon>
    </lineage>
</organism>
<protein>
    <submittedName>
        <fullName evidence="2">Uncharacterized protein</fullName>
    </submittedName>
</protein>
<evidence type="ECO:0000313" key="2">
    <source>
        <dbReference type="EMBL" id="CEI61408.1"/>
    </source>
</evidence>
<proteinExistence type="predicted"/>
<dbReference type="EMBL" id="LN649230">
    <property type="protein sequence ID" value="CEI61408.1"/>
    <property type="molecule type" value="Genomic_DNA"/>
</dbReference>
<dbReference type="AlphaFoldDB" id="A0A2L2SX70"/>
<keyword evidence="3" id="KW-1185">Reference proteome</keyword>
<sequence>MAPRRNKKSEVKQRSITSFFRPHPAAPVPDPEPKPESAGLRLFPIFANMLADWINAIAKLDFKVCKCRLVWDFNSVSNISIMHKIFRLGQKHVGQVKQWRSWSLDKKRAVLEALQIGTKTPTVDQELSKHSYNEIFDPGSVTNKAPNQKLLEYLKRGRDVPCCGSTKCNRYAKEAGYGEKGANNTVCLYWMVYFFCDKIRGLVLQKTIATMEEIRFHILDRWNLPLV</sequence>
<evidence type="ECO:0000313" key="3">
    <source>
        <dbReference type="Proteomes" id="UP000245910"/>
    </source>
</evidence>
<feature type="region of interest" description="Disordered" evidence="1">
    <location>
        <begin position="1"/>
        <end position="34"/>
    </location>
</feature>
<accession>A0A2L2SX70</accession>
<evidence type="ECO:0000256" key="1">
    <source>
        <dbReference type="SAM" id="MobiDB-lite"/>
    </source>
</evidence>
<dbReference type="Proteomes" id="UP000245910">
    <property type="component" value="Chromosome II"/>
</dbReference>